<comment type="caution">
    <text evidence="1">The sequence shown here is derived from an EMBL/GenBank/DDBJ whole genome shotgun (WGS) entry which is preliminary data.</text>
</comment>
<organism evidence="1 2">
    <name type="scientific">Defluviimonas salinarum</name>
    <dbReference type="NCBI Taxonomy" id="2992147"/>
    <lineage>
        <taxon>Bacteria</taxon>
        <taxon>Pseudomonadati</taxon>
        <taxon>Pseudomonadota</taxon>
        <taxon>Alphaproteobacteria</taxon>
        <taxon>Rhodobacterales</taxon>
        <taxon>Paracoccaceae</taxon>
        <taxon>Albidovulum</taxon>
    </lineage>
</organism>
<name>A0ABT3J7M6_9RHOB</name>
<evidence type="ECO:0000313" key="2">
    <source>
        <dbReference type="Proteomes" id="UP001207582"/>
    </source>
</evidence>
<dbReference type="EMBL" id="JAPDOG010000019">
    <property type="protein sequence ID" value="MCW3783414.1"/>
    <property type="molecule type" value="Genomic_DNA"/>
</dbReference>
<proteinExistence type="predicted"/>
<evidence type="ECO:0008006" key="3">
    <source>
        <dbReference type="Google" id="ProtNLM"/>
    </source>
</evidence>
<accession>A0ABT3J7M6</accession>
<dbReference type="RefSeq" id="WP_264772910.1">
    <property type="nucleotide sequence ID" value="NZ_JAPDOG010000019.1"/>
</dbReference>
<evidence type="ECO:0000313" key="1">
    <source>
        <dbReference type="EMBL" id="MCW3783414.1"/>
    </source>
</evidence>
<dbReference type="Proteomes" id="UP001207582">
    <property type="component" value="Unassembled WGS sequence"/>
</dbReference>
<sequence>MNHLSKSPAVHRDQALRIRAVPSAERARFEAAMAMAFSADPAARWAWPDPL</sequence>
<keyword evidence="2" id="KW-1185">Reference proteome</keyword>
<gene>
    <name evidence="1" type="ORF">OM960_17860</name>
</gene>
<reference evidence="1 2" key="1">
    <citation type="submission" date="2022-10" db="EMBL/GenBank/DDBJ databases">
        <title>Defluviimonas sp. CAU 1641 isolated from mud.</title>
        <authorList>
            <person name="Kim W."/>
        </authorList>
    </citation>
    <scope>NUCLEOTIDE SEQUENCE [LARGE SCALE GENOMIC DNA]</scope>
    <source>
        <strain evidence="1 2">CAU 1641</strain>
    </source>
</reference>
<protein>
    <recommendedName>
        <fullName evidence="3">GNAT family N-acetyltransferase</fullName>
    </recommendedName>
</protein>